<feature type="compositionally biased region" description="Basic and acidic residues" evidence="1">
    <location>
        <begin position="158"/>
        <end position="176"/>
    </location>
</feature>
<protein>
    <recommendedName>
        <fullName evidence="5">Energy transducer TonB</fullName>
    </recommendedName>
</protein>
<feature type="compositionally biased region" description="Basic residues" evidence="1">
    <location>
        <begin position="127"/>
        <end position="136"/>
    </location>
</feature>
<feature type="compositionally biased region" description="Polar residues" evidence="1">
    <location>
        <begin position="144"/>
        <end position="155"/>
    </location>
</feature>
<evidence type="ECO:0008006" key="5">
    <source>
        <dbReference type="Google" id="ProtNLM"/>
    </source>
</evidence>
<dbReference type="Proteomes" id="UP001497514">
    <property type="component" value="Chromosome"/>
</dbReference>
<evidence type="ECO:0000256" key="1">
    <source>
        <dbReference type="SAM" id="MobiDB-lite"/>
    </source>
</evidence>
<keyword evidence="2" id="KW-1133">Transmembrane helix</keyword>
<feature type="transmembrane region" description="Helical" evidence="2">
    <location>
        <begin position="12"/>
        <end position="32"/>
    </location>
</feature>
<accession>A0ABM9NSG0</accession>
<name>A0ABM9NSG0_9FLAO</name>
<dbReference type="RefSeq" id="WP_101902273.1">
    <property type="nucleotide sequence ID" value="NZ_OZ038524.1"/>
</dbReference>
<keyword evidence="2" id="KW-0472">Membrane</keyword>
<evidence type="ECO:0000313" key="3">
    <source>
        <dbReference type="EMBL" id="CAL2077168.1"/>
    </source>
</evidence>
<reference evidence="3 4" key="1">
    <citation type="submission" date="2024-05" db="EMBL/GenBank/DDBJ databases">
        <authorList>
            <person name="Duchaud E."/>
        </authorList>
    </citation>
    <scope>NUCLEOTIDE SEQUENCE [LARGE SCALE GENOMIC DNA]</scope>
    <source>
        <strain evidence="3">Ena-SAMPLE-TAB-13-05-2024-13:56:06:370-140309</strain>
    </source>
</reference>
<evidence type="ECO:0000313" key="4">
    <source>
        <dbReference type="Proteomes" id="UP001497514"/>
    </source>
</evidence>
<evidence type="ECO:0000256" key="2">
    <source>
        <dbReference type="SAM" id="Phobius"/>
    </source>
</evidence>
<sequence length="282" mass="30301">MKILETAHKRKSAVITALILMLLLFGIFNFGMKYLDPPIEYGIAINLGTSDIGSGEPVQETQVSSEEIEEEFQEEIFEEQASEASEEIQEDVITDDTAEDVPVVEKTTLKKEVKEHVKEDSKEKKKEIKPKKKKPSPSKAATDALNSLLNGTSKNGTKKGEGNDTKSGVKGDKDGKASSSKYYGNSGGGSGGNYNLAGRKALSKPIKKPNCQEEGTIVVSIEVNKNGKVIKAQTGGLKGSTSSAPCLEKAAKEAALKTTWNADGNAPSKQRGTIIYKFSLSQ</sequence>
<dbReference type="SUPFAM" id="SSF74653">
    <property type="entry name" value="TolA/TonB C-terminal domain"/>
    <property type="match status" value="1"/>
</dbReference>
<feature type="compositionally biased region" description="Basic and acidic residues" evidence="1">
    <location>
        <begin position="107"/>
        <end position="126"/>
    </location>
</feature>
<feature type="region of interest" description="Disordered" evidence="1">
    <location>
        <begin position="78"/>
        <end position="197"/>
    </location>
</feature>
<organism evidence="3 4">
    <name type="scientific">Tenacibaculum dicentrarchi</name>
    <dbReference type="NCBI Taxonomy" id="669041"/>
    <lineage>
        <taxon>Bacteria</taxon>
        <taxon>Pseudomonadati</taxon>
        <taxon>Bacteroidota</taxon>
        <taxon>Flavobacteriia</taxon>
        <taxon>Flavobacteriales</taxon>
        <taxon>Flavobacteriaceae</taxon>
        <taxon>Tenacibaculum</taxon>
    </lineage>
</organism>
<keyword evidence="4" id="KW-1185">Reference proteome</keyword>
<proteinExistence type="predicted"/>
<feature type="compositionally biased region" description="Acidic residues" evidence="1">
    <location>
        <begin position="78"/>
        <end position="99"/>
    </location>
</feature>
<gene>
    <name evidence="3" type="ORF">TD3509T_0436</name>
</gene>
<dbReference type="EMBL" id="OZ038524">
    <property type="protein sequence ID" value="CAL2077168.1"/>
    <property type="molecule type" value="Genomic_DNA"/>
</dbReference>
<keyword evidence="2" id="KW-0812">Transmembrane</keyword>